<feature type="region of interest" description="Disordered" evidence="1">
    <location>
        <begin position="226"/>
        <end position="261"/>
    </location>
</feature>
<dbReference type="PROSITE" id="PS50965">
    <property type="entry name" value="NERD"/>
    <property type="match status" value="1"/>
</dbReference>
<sequence length="269" mass="31295">MELILVVALIVFLLRKKDLFKGLDFLNKISLPQSLFSDEKDLKGAIGEDYIQGILLKLPSSNSILRNIYVPTKEGNTVEVDLVYITEVGIYVIESKNYSGWIFGNDQQKYWIQTLKSGEKNRFYNPVWQNEGHIRALSQYLQADPGLFRSYIIFSNRCTIKEMSVSKKHVVVMNRSDLYDTLLLEMSEKPCILTKEKMEAFSEKLKELTFISTEMKERHIEQVQKRTDSLTWKNPKRRSESQNRVVPLSRNKGDKNNETGKVIYLNLKK</sequence>
<dbReference type="InterPro" id="IPR011528">
    <property type="entry name" value="NERD"/>
</dbReference>
<feature type="domain" description="NERD" evidence="2">
    <location>
        <begin position="43"/>
        <end position="160"/>
    </location>
</feature>
<dbReference type="STRING" id="398199.SAMN05421804_102134"/>
<proteinExistence type="predicted"/>
<organism evidence="3 4">
    <name type="scientific">Proteiniclasticum ruminis</name>
    <dbReference type="NCBI Taxonomy" id="398199"/>
    <lineage>
        <taxon>Bacteria</taxon>
        <taxon>Bacillati</taxon>
        <taxon>Bacillota</taxon>
        <taxon>Clostridia</taxon>
        <taxon>Eubacteriales</taxon>
        <taxon>Clostridiaceae</taxon>
        <taxon>Proteiniclasticum</taxon>
    </lineage>
</organism>
<reference evidence="3 4" key="1">
    <citation type="submission" date="2016-10" db="EMBL/GenBank/DDBJ databases">
        <authorList>
            <person name="de Groot N.N."/>
        </authorList>
    </citation>
    <scope>NUCLEOTIDE SEQUENCE [LARGE SCALE GENOMIC DNA]</scope>
    <source>
        <strain evidence="3 4">ML2</strain>
    </source>
</reference>
<dbReference type="Proteomes" id="UP000181899">
    <property type="component" value="Unassembled WGS sequence"/>
</dbReference>
<evidence type="ECO:0000313" key="3">
    <source>
        <dbReference type="EMBL" id="SFN79655.1"/>
    </source>
</evidence>
<name>A0A1I5BY86_9CLOT</name>
<dbReference type="OrthoDB" id="9813328at2"/>
<keyword evidence="4" id="KW-1185">Reference proteome</keyword>
<evidence type="ECO:0000313" key="4">
    <source>
        <dbReference type="Proteomes" id="UP000181899"/>
    </source>
</evidence>
<dbReference type="RefSeq" id="WP_074912075.1">
    <property type="nucleotide sequence ID" value="NZ_FOVK01000005.1"/>
</dbReference>
<evidence type="ECO:0000259" key="2">
    <source>
        <dbReference type="PROSITE" id="PS50965"/>
    </source>
</evidence>
<gene>
    <name evidence="3" type="ORF">SAMN04488695_105119</name>
</gene>
<accession>A0A1I5BY86</accession>
<dbReference type="EMBL" id="FOVK01000005">
    <property type="protein sequence ID" value="SFN79655.1"/>
    <property type="molecule type" value="Genomic_DNA"/>
</dbReference>
<evidence type="ECO:0000256" key="1">
    <source>
        <dbReference type="SAM" id="MobiDB-lite"/>
    </source>
</evidence>
<dbReference type="AlphaFoldDB" id="A0A1I5BY86"/>
<dbReference type="Pfam" id="PF08378">
    <property type="entry name" value="NERD"/>
    <property type="match status" value="1"/>
</dbReference>
<protein>
    <submittedName>
        <fullName evidence="3">Nuclease-related domain-containing protein</fullName>
    </submittedName>
</protein>